<dbReference type="SUPFAM" id="SSF160369">
    <property type="entry name" value="Ribosomal protein L10-like"/>
    <property type="match status" value="1"/>
</dbReference>
<dbReference type="Proteomes" id="UP000654482">
    <property type="component" value="Unassembled WGS sequence"/>
</dbReference>
<evidence type="ECO:0000313" key="6">
    <source>
        <dbReference type="EMBL" id="MBE9114770.1"/>
    </source>
</evidence>
<dbReference type="GO" id="GO:0005840">
    <property type="term" value="C:ribosome"/>
    <property type="evidence" value="ECO:0007669"/>
    <property type="project" value="UniProtKB-KW"/>
</dbReference>
<dbReference type="RefSeq" id="WP_194027863.1">
    <property type="nucleotide sequence ID" value="NZ_JADEWZ010000003.1"/>
</dbReference>
<comment type="function">
    <text evidence="5">Forms part of the ribosomal stalk, playing a central role in the interaction of the ribosome with GTP-bound translation factors.</text>
</comment>
<evidence type="ECO:0000256" key="4">
    <source>
        <dbReference type="ARBA" id="ARBA00035202"/>
    </source>
</evidence>
<dbReference type="NCBIfam" id="NF000955">
    <property type="entry name" value="PRK00099.1-1"/>
    <property type="match status" value="1"/>
</dbReference>
<dbReference type="HAMAP" id="MF_00362">
    <property type="entry name" value="Ribosomal_uL10"/>
    <property type="match status" value="1"/>
</dbReference>
<protein>
    <recommendedName>
        <fullName evidence="4 5">Large ribosomal subunit protein uL10</fullName>
    </recommendedName>
</protein>
<keyword evidence="5" id="KW-0699">rRNA-binding</keyword>
<dbReference type="InterPro" id="IPR047865">
    <property type="entry name" value="Ribosomal_uL10_bac_type"/>
</dbReference>
<keyword evidence="3 5" id="KW-0687">Ribonucleoprotein</keyword>
<dbReference type="InterPro" id="IPR043141">
    <property type="entry name" value="Ribosomal_uL10-like_sf"/>
</dbReference>
<dbReference type="CDD" id="cd05797">
    <property type="entry name" value="Ribosomal_L10"/>
    <property type="match status" value="1"/>
</dbReference>
<dbReference type="EMBL" id="JADEWZ010000003">
    <property type="protein sequence ID" value="MBE9114770.1"/>
    <property type="molecule type" value="Genomic_DNA"/>
</dbReference>
<keyword evidence="5" id="KW-0694">RNA-binding</keyword>
<evidence type="ECO:0000313" key="7">
    <source>
        <dbReference type="Proteomes" id="UP000654482"/>
    </source>
</evidence>
<evidence type="ECO:0000256" key="5">
    <source>
        <dbReference type="HAMAP-Rule" id="MF_00362"/>
    </source>
</evidence>
<accession>A0A8J7DUW0</accession>
<sequence>MGRTREDKAAVVDNLKQLLSEAQLAAVIDYRGLSVAEITNLRDRLRPLGATCKITKNTLMNRAVSDNEDWQPMQEFLKESSAFLLVQEDISGAIKAYKAFQKETKKTALRGGVMEGQALSKADVEALGDLPSKEQLIAQIAGGINGLATKLATAVNEVPSSLARALQAVSEKEDGDAAA</sequence>
<dbReference type="InterPro" id="IPR022973">
    <property type="entry name" value="Ribosomal_uL10_bac"/>
</dbReference>
<proteinExistence type="inferred from homology"/>
<keyword evidence="7" id="KW-1185">Reference proteome</keyword>
<reference evidence="6" key="1">
    <citation type="submission" date="2020-10" db="EMBL/GenBank/DDBJ databases">
        <authorList>
            <person name="Castelo-Branco R."/>
            <person name="Eusebio N."/>
            <person name="Adriana R."/>
            <person name="Vieira A."/>
            <person name="Brugerolle De Fraissinette N."/>
            <person name="Rezende De Castro R."/>
            <person name="Schneider M.P."/>
            <person name="Vasconcelos V."/>
            <person name="Leao P.N."/>
        </authorList>
    </citation>
    <scope>NUCLEOTIDE SEQUENCE</scope>
    <source>
        <strain evidence="6">LEGE 07157</strain>
    </source>
</reference>
<dbReference type="GO" id="GO:1990904">
    <property type="term" value="C:ribonucleoprotein complex"/>
    <property type="evidence" value="ECO:0007669"/>
    <property type="project" value="UniProtKB-KW"/>
</dbReference>
<comment type="subunit">
    <text evidence="5">Part of the ribosomal stalk of the 50S ribosomal subunit. The N-terminus interacts with L11 and the large rRNA to form the base of the stalk. The C-terminus forms an elongated spine to which L12 dimers bind in a sequential fashion forming a multimeric L10(L12)X complex.</text>
</comment>
<comment type="similarity">
    <text evidence="1 5">Belongs to the universal ribosomal protein uL10 family.</text>
</comment>
<dbReference type="Pfam" id="PF00466">
    <property type="entry name" value="Ribosomal_L10"/>
    <property type="match status" value="1"/>
</dbReference>
<evidence type="ECO:0000256" key="3">
    <source>
        <dbReference type="ARBA" id="ARBA00023274"/>
    </source>
</evidence>
<dbReference type="AlphaFoldDB" id="A0A8J7DUW0"/>
<evidence type="ECO:0000256" key="1">
    <source>
        <dbReference type="ARBA" id="ARBA00008889"/>
    </source>
</evidence>
<organism evidence="6 7">
    <name type="scientific">Lusitaniella coriacea LEGE 07157</name>
    <dbReference type="NCBI Taxonomy" id="945747"/>
    <lineage>
        <taxon>Bacteria</taxon>
        <taxon>Bacillati</taxon>
        <taxon>Cyanobacteriota</taxon>
        <taxon>Cyanophyceae</taxon>
        <taxon>Spirulinales</taxon>
        <taxon>Lusitaniellaceae</taxon>
        <taxon>Lusitaniella</taxon>
    </lineage>
</organism>
<dbReference type="Gene3D" id="3.30.70.1730">
    <property type="match status" value="1"/>
</dbReference>
<dbReference type="GO" id="GO:0070180">
    <property type="term" value="F:large ribosomal subunit rRNA binding"/>
    <property type="evidence" value="ECO:0007669"/>
    <property type="project" value="UniProtKB-UniRule"/>
</dbReference>
<evidence type="ECO:0000256" key="2">
    <source>
        <dbReference type="ARBA" id="ARBA00022980"/>
    </source>
</evidence>
<name>A0A8J7DUW0_9CYAN</name>
<dbReference type="PANTHER" id="PTHR11560">
    <property type="entry name" value="39S RIBOSOMAL PROTEIN L10, MITOCHONDRIAL"/>
    <property type="match status" value="1"/>
</dbReference>
<comment type="caution">
    <text evidence="6">The sequence shown here is derived from an EMBL/GenBank/DDBJ whole genome shotgun (WGS) entry which is preliminary data.</text>
</comment>
<dbReference type="GO" id="GO:0006412">
    <property type="term" value="P:translation"/>
    <property type="evidence" value="ECO:0007669"/>
    <property type="project" value="UniProtKB-UniRule"/>
</dbReference>
<gene>
    <name evidence="5" type="primary">rplJ</name>
    <name evidence="5" type="synonym">rpl10</name>
    <name evidence="6" type="ORF">IQ249_02565</name>
</gene>
<keyword evidence="2 5" id="KW-0689">Ribosomal protein</keyword>
<dbReference type="Gene3D" id="6.10.250.290">
    <property type="match status" value="1"/>
</dbReference>
<dbReference type="InterPro" id="IPR001790">
    <property type="entry name" value="Ribosomal_uL10"/>
</dbReference>